<feature type="compositionally biased region" description="Basic residues" evidence="1">
    <location>
        <begin position="40"/>
        <end position="57"/>
    </location>
</feature>
<feature type="region of interest" description="Disordered" evidence="1">
    <location>
        <begin position="1"/>
        <end position="81"/>
    </location>
</feature>
<gene>
    <name evidence="2" type="ORF">OsI_18281</name>
</gene>
<dbReference type="AlphaFoldDB" id="B8AXJ9"/>
<feature type="region of interest" description="Disordered" evidence="1">
    <location>
        <begin position="194"/>
        <end position="223"/>
    </location>
</feature>
<feature type="region of interest" description="Disordered" evidence="1">
    <location>
        <begin position="112"/>
        <end position="152"/>
    </location>
</feature>
<evidence type="ECO:0000256" key="1">
    <source>
        <dbReference type="SAM" id="MobiDB-lite"/>
    </source>
</evidence>
<name>B8AXJ9_ORYSI</name>
<keyword evidence="3" id="KW-1185">Reference proteome</keyword>
<feature type="compositionally biased region" description="Low complexity" evidence="1">
    <location>
        <begin position="68"/>
        <end position="80"/>
    </location>
</feature>
<dbReference type="HOGENOM" id="CLU_995314_0_0_1"/>
<proteinExistence type="predicted"/>
<accession>B8AXJ9</accession>
<protein>
    <submittedName>
        <fullName evidence="2">Uncharacterized protein</fullName>
    </submittedName>
</protein>
<dbReference type="Gramene" id="BGIOSGA019101-TA">
    <property type="protein sequence ID" value="BGIOSGA019101-PA"/>
    <property type="gene ID" value="BGIOSGA019101"/>
</dbReference>
<reference evidence="2 3" key="1">
    <citation type="journal article" date="2005" name="PLoS Biol.">
        <title>The genomes of Oryza sativa: a history of duplications.</title>
        <authorList>
            <person name="Yu J."/>
            <person name="Wang J."/>
            <person name="Lin W."/>
            <person name="Li S."/>
            <person name="Li H."/>
            <person name="Zhou J."/>
            <person name="Ni P."/>
            <person name="Dong W."/>
            <person name="Hu S."/>
            <person name="Zeng C."/>
            <person name="Zhang J."/>
            <person name="Zhang Y."/>
            <person name="Li R."/>
            <person name="Xu Z."/>
            <person name="Li S."/>
            <person name="Li X."/>
            <person name="Zheng H."/>
            <person name="Cong L."/>
            <person name="Lin L."/>
            <person name="Yin J."/>
            <person name="Geng J."/>
            <person name="Li G."/>
            <person name="Shi J."/>
            <person name="Liu J."/>
            <person name="Lv H."/>
            <person name="Li J."/>
            <person name="Wang J."/>
            <person name="Deng Y."/>
            <person name="Ran L."/>
            <person name="Shi X."/>
            <person name="Wang X."/>
            <person name="Wu Q."/>
            <person name="Li C."/>
            <person name="Ren X."/>
            <person name="Wang J."/>
            <person name="Wang X."/>
            <person name="Li D."/>
            <person name="Liu D."/>
            <person name="Zhang X."/>
            <person name="Ji Z."/>
            <person name="Zhao W."/>
            <person name="Sun Y."/>
            <person name="Zhang Z."/>
            <person name="Bao J."/>
            <person name="Han Y."/>
            <person name="Dong L."/>
            <person name="Ji J."/>
            <person name="Chen P."/>
            <person name="Wu S."/>
            <person name="Liu J."/>
            <person name="Xiao Y."/>
            <person name="Bu D."/>
            <person name="Tan J."/>
            <person name="Yang L."/>
            <person name="Ye C."/>
            <person name="Zhang J."/>
            <person name="Xu J."/>
            <person name="Zhou Y."/>
            <person name="Yu Y."/>
            <person name="Zhang B."/>
            <person name="Zhuang S."/>
            <person name="Wei H."/>
            <person name="Liu B."/>
            <person name="Lei M."/>
            <person name="Yu H."/>
            <person name="Li Y."/>
            <person name="Xu H."/>
            <person name="Wei S."/>
            <person name="He X."/>
            <person name="Fang L."/>
            <person name="Zhang Z."/>
            <person name="Zhang Y."/>
            <person name="Huang X."/>
            <person name="Su Z."/>
            <person name="Tong W."/>
            <person name="Li J."/>
            <person name="Tong Z."/>
            <person name="Li S."/>
            <person name="Ye J."/>
            <person name="Wang L."/>
            <person name="Fang L."/>
            <person name="Lei T."/>
            <person name="Chen C."/>
            <person name="Chen H."/>
            <person name="Xu Z."/>
            <person name="Li H."/>
            <person name="Huang H."/>
            <person name="Zhang F."/>
            <person name="Xu H."/>
            <person name="Li N."/>
            <person name="Zhao C."/>
            <person name="Li S."/>
            <person name="Dong L."/>
            <person name="Huang Y."/>
            <person name="Li L."/>
            <person name="Xi Y."/>
            <person name="Qi Q."/>
            <person name="Li W."/>
            <person name="Zhang B."/>
            <person name="Hu W."/>
            <person name="Zhang Y."/>
            <person name="Tian X."/>
            <person name="Jiao Y."/>
            <person name="Liang X."/>
            <person name="Jin J."/>
            <person name="Gao L."/>
            <person name="Zheng W."/>
            <person name="Hao B."/>
            <person name="Liu S."/>
            <person name="Wang W."/>
            <person name="Yuan L."/>
            <person name="Cao M."/>
            <person name="McDermott J."/>
            <person name="Samudrala R."/>
            <person name="Wang J."/>
            <person name="Wong G.K."/>
            <person name="Yang H."/>
        </authorList>
    </citation>
    <scope>NUCLEOTIDE SEQUENCE [LARGE SCALE GENOMIC DNA]</scope>
    <source>
        <strain evidence="3">cv. 93-11</strain>
    </source>
</reference>
<sequence length="280" mass="30092">MAAPASSRLRHGLRTPPPRRLGSELGLPRRIRTGGGRNQPPRRLHRRIHAHRRRRRLGIPPSSSPQESAGASTAASLSSAQMPTSSTVVDAATSPTPCATVELHIAAAEVATPELGRGRGLRTPRPQGEKAPPPSLRPCGFRQPLSRQRGGRRAMGVVWRKLLGRLPCRPCPGSDAEGKTCVLCSTAQAAARQGAAPGDGSGSMNEQAPGQDCISTTSRTSPSRCSPDWRCCLRLRLRRPAMAADQAIIDRKEGLRMIKHKSRRYAELDDGGTRSVKSVL</sequence>
<evidence type="ECO:0000313" key="2">
    <source>
        <dbReference type="EMBL" id="EEC78440.1"/>
    </source>
</evidence>
<dbReference type="EMBL" id="CM000130">
    <property type="protein sequence ID" value="EEC78440.1"/>
    <property type="molecule type" value="Genomic_DNA"/>
</dbReference>
<organism evidence="2 3">
    <name type="scientific">Oryza sativa subsp. indica</name>
    <name type="common">Rice</name>
    <dbReference type="NCBI Taxonomy" id="39946"/>
    <lineage>
        <taxon>Eukaryota</taxon>
        <taxon>Viridiplantae</taxon>
        <taxon>Streptophyta</taxon>
        <taxon>Embryophyta</taxon>
        <taxon>Tracheophyta</taxon>
        <taxon>Spermatophyta</taxon>
        <taxon>Magnoliopsida</taxon>
        <taxon>Liliopsida</taxon>
        <taxon>Poales</taxon>
        <taxon>Poaceae</taxon>
        <taxon>BOP clade</taxon>
        <taxon>Oryzoideae</taxon>
        <taxon>Oryzeae</taxon>
        <taxon>Oryzinae</taxon>
        <taxon>Oryza</taxon>
        <taxon>Oryza sativa</taxon>
    </lineage>
</organism>
<dbReference type="Proteomes" id="UP000007015">
    <property type="component" value="Chromosome 5"/>
</dbReference>
<evidence type="ECO:0000313" key="3">
    <source>
        <dbReference type="Proteomes" id="UP000007015"/>
    </source>
</evidence>